<dbReference type="EMBL" id="JANBUP010000045">
    <property type="protein sequence ID" value="KAJ2813546.1"/>
    <property type="molecule type" value="Genomic_DNA"/>
</dbReference>
<evidence type="ECO:0000313" key="2">
    <source>
        <dbReference type="Proteomes" id="UP001140096"/>
    </source>
</evidence>
<proteinExistence type="predicted"/>
<comment type="caution">
    <text evidence="1">The sequence shown here is derived from an EMBL/GenBank/DDBJ whole genome shotgun (WGS) entry which is preliminary data.</text>
</comment>
<keyword evidence="2" id="KW-1185">Reference proteome</keyword>
<evidence type="ECO:0000313" key="1">
    <source>
        <dbReference type="EMBL" id="KAJ2813546.1"/>
    </source>
</evidence>
<name>A0ACC1LRS3_9FUNG</name>
<accession>A0ACC1LRS3</accession>
<dbReference type="Proteomes" id="UP001140096">
    <property type="component" value="Unassembled WGS sequence"/>
</dbReference>
<sequence>MSLKLEQWHQAVEMFDEQNYSGALDMFRSIADSAKIHFNIGLILGRKGDHDGAIEAYDQALKLDQYLVVAYFQRGVAKMVLQHNPEAMDDFNSALKFLRDNEFIDYTQIGLDYKVYTCEVLYNRALCHFCMGQEREARADLFDANKRTAEERHSWIRKAADSSGMDCPLYCVPKGVVYRPSASKLKSTKKIDFLGSAKVIASADGKDNFTGFKGALVRKETLKSSGSPMSIQHQKSMRVRRTTPPPETNAALARSNTMPVHRVESNQQPMSAMLPSTRMGPSSLQRDGSSREPGSLPAHSGMRARMAGAGFGDTPNVEVHMSESEDLGDESEMSSAFTSPATAPSDATTPSTGGMGDFSPAAAPKSALKKGPVDPLDIIRAGLARRTTLKNQGQQGRGDGKPAMPQRSVTMKVPAARDADDEDDERAAGHSRSNGHYSDIRRAESASPRPAGSAAHVARTEMIMPVIQRSNTEGGVQAITTLDYAAAAQTSPDYYGNPEPTSFGPRYTPPQHPGLKQAMNPVMMTPPLSHEEAIARGLAAMRVQNSHVAPPMATTQLYSHAAHHMQYDSSAGNSPSPSMSPAAQGAGHYGAMSGLMSGGVRRAPTKKDAMKVKVHYGDDIINLMVPKLASYESLRAKLAAKLSSAHGVTTTAALRIRYLDEDGEAVLMTDDDDYELAKAYAGGDMSTPESNVVERLELWCSV</sequence>
<gene>
    <name evidence="1" type="ORF">H4S07_000597</name>
</gene>
<protein>
    <submittedName>
        <fullName evidence="1">Uncharacterized protein</fullName>
    </submittedName>
</protein>
<reference evidence="1" key="1">
    <citation type="submission" date="2022-07" db="EMBL/GenBank/DDBJ databases">
        <title>Phylogenomic reconstructions and comparative analyses of Kickxellomycotina fungi.</title>
        <authorList>
            <person name="Reynolds N.K."/>
            <person name="Stajich J.E."/>
            <person name="Barry K."/>
            <person name="Grigoriev I.V."/>
            <person name="Crous P."/>
            <person name="Smith M.E."/>
        </authorList>
    </citation>
    <scope>NUCLEOTIDE SEQUENCE</scope>
    <source>
        <strain evidence="1">CBS 102833</strain>
    </source>
</reference>
<organism evidence="1 2">
    <name type="scientific">Coemansia furcata</name>
    <dbReference type="NCBI Taxonomy" id="417177"/>
    <lineage>
        <taxon>Eukaryota</taxon>
        <taxon>Fungi</taxon>
        <taxon>Fungi incertae sedis</taxon>
        <taxon>Zoopagomycota</taxon>
        <taxon>Kickxellomycotina</taxon>
        <taxon>Kickxellomycetes</taxon>
        <taxon>Kickxellales</taxon>
        <taxon>Kickxellaceae</taxon>
        <taxon>Coemansia</taxon>
    </lineage>
</organism>